<protein>
    <recommendedName>
        <fullName evidence="3">DUF952 domain-containing protein</fullName>
    </recommendedName>
</protein>
<name>A0A8H4M0G9_9HYPO</name>
<comment type="caution">
    <text evidence="1">The sequence shown here is derived from an EMBL/GenBank/DDBJ whole genome shotgun (WGS) entry which is preliminary data.</text>
</comment>
<sequence>MEQVKYVYKILPSAPQQPIPAEYPLSDLDQADGFVHLSTGGQVPATADLFFAAASTLWLFKLELGKLADAVKWEDGFPHLYGNFGAKDVDSVRSFGRAEHQSWADSMRASSWLN</sequence>
<accession>A0A8H4M0G9</accession>
<reference evidence="1 2" key="1">
    <citation type="journal article" date="2020" name="Genome Biol. Evol.">
        <title>A new high-quality draft genome assembly of the Chinese cordyceps Ophiocordyceps sinensis.</title>
        <authorList>
            <person name="Shu R."/>
            <person name="Zhang J."/>
            <person name="Meng Q."/>
            <person name="Zhang H."/>
            <person name="Zhou G."/>
            <person name="Li M."/>
            <person name="Wu P."/>
            <person name="Zhao Y."/>
            <person name="Chen C."/>
            <person name="Qin Q."/>
        </authorList>
    </citation>
    <scope>NUCLEOTIDE SEQUENCE [LARGE SCALE GENOMIC DNA]</scope>
    <source>
        <strain evidence="1 2">IOZ07</strain>
    </source>
</reference>
<proteinExistence type="predicted"/>
<dbReference type="PANTHER" id="PTHR34129:SF1">
    <property type="entry name" value="DUF952 DOMAIN-CONTAINING PROTEIN"/>
    <property type="match status" value="1"/>
</dbReference>
<dbReference type="SUPFAM" id="SSF56399">
    <property type="entry name" value="ADP-ribosylation"/>
    <property type="match status" value="1"/>
</dbReference>
<evidence type="ECO:0008006" key="3">
    <source>
        <dbReference type="Google" id="ProtNLM"/>
    </source>
</evidence>
<dbReference type="Pfam" id="PF06108">
    <property type="entry name" value="DUF952"/>
    <property type="match status" value="1"/>
</dbReference>
<dbReference type="InterPro" id="IPR009297">
    <property type="entry name" value="DUF952"/>
</dbReference>
<evidence type="ECO:0000313" key="2">
    <source>
        <dbReference type="Proteomes" id="UP000557566"/>
    </source>
</evidence>
<dbReference type="OrthoDB" id="3335358at2759"/>
<dbReference type="EMBL" id="JAAVMX010000005">
    <property type="protein sequence ID" value="KAF4507912.1"/>
    <property type="molecule type" value="Genomic_DNA"/>
</dbReference>
<organism evidence="1 2">
    <name type="scientific">Ophiocordyceps sinensis</name>
    <dbReference type="NCBI Taxonomy" id="72228"/>
    <lineage>
        <taxon>Eukaryota</taxon>
        <taxon>Fungi</taxon>
        <taxon>Dikarya</taxon>
        <taxon>Ascomycota</taxon>
        <taxon>Pezizomycotina</taxon>
        <taxon>Sordariomycetes</taxon>
        <taxon>Hypocreomycetidae</taxon>
        <taxon>Hypocreales</taxon>
        <taxon>Ophiocordycipitaceae</taxon>
        <taxon>Ophiocordyceps</taxon>
    </lineage>
</organism>
<evidence type="ECO:0000313" key="1">
    <source>
        <dbReference type="EMBL" id="KAF4507912.1"/>
    </source>
</evidence>
<dbReference type="AlphaFoldDB" id="A0A8H4M0G9"/>
<dbReference type="PANTHER" id="PTHR34129">
    <property type="entry name" value="BLR1139 PROTEIN"/>
    <property type="match status" value="1"/>
</dbReference>
<dbReference type="Gene3D" id="3.20.170.20">
    <property type="entry name" value="Protein of unknown function DUF952"/>
    <property type="match status" value="1"/>
</dbReference>
<dbReference type="Proteomes" id="UP000557566">
    <property type="component" value="Unassembled WGS sequence"/>
</dbReference>
<keyword evidence="2" id="KW-1185">Reference proteome</keyword>
<gene>
    <name evidence="1" type="ORF">G6O67_004360</name>
</gene>